<keyword evidence="1" id="KW-0472">Membrane</keyword>
<dbReference type="EMBL" id="CP129970">
    <property type="protein sequence ID" value="WMN07949.1"/>
    <property type="molecule type" value="Genomic_DNA"/>
</dbReference>
<evidence type="ECO:0000313" key="2">
    <source>
        <dbReference type="EMBL" id="WMN07949.1"/>
    </source>
</evidence>
<feature type="transmembrane region" description="Helical" evidence="1">
    <location>
        <begin position="7"/>
        <end position="26"/>
    </location>
</feature>
<reference evidence="2" key="1">
    <citation type="submission" date="2023-08" db="EMBL/GenBank/DDBJ databases">
        <title>Comparative genomics and taxonomic characterization of three novel marine species of genus Marivirga.</title>
        <authorList>
            <person name="Muhammad N."/>
            <person name="Kim S.-G."/>
        </authorList>
    </citation>
    <scope>NUCLEOTIDE SEQUENCE [LARGE SCALE GENOMIC DNA]</scope>
    <source>
        <strain evidence="2">ABR2-2</strain>
    </source>
</reference>
<keyword evidence="1" id="KW-1133">Transmembrane helix</keyword>
<organism evidence="2 3">
    <name type="scientific">Marivirga arenosa</name>
    <dbReference type="NCBI Taxonomy" id="3059076"/>
    <lineage>
        <taxon>Bacteria</taxon>
        <taxon>Pseudomonadati</taxon>
        <taxon>Bacteroidota</taxon>
        <taxon>Cytophagia</taxon>
        <taxon>Cytophagales</taxon>
        <taxon>Marivirgaceae</taxon>
        <taxon>Marivirga</taxon>
    </lineage>
</organism>
<dbReference type="RefSeq" id="WP_308358266.1">
    <property type="nucleotide sequence ID" value="NZ_CP129970.2"/>
</dbReference>
<name>A0AA51N8L1_9BACT</name>
<dbReference type="Proteomes" id="UP001244443">
    <property type="component" value="Chromosome"/>
</dbReference>
<feature type="transmembrane region" description="Helical" evidence="1">
    <location>
        <begin position="32"/>
        <end position="52"/>
    </location>
</feature>
<dbReference type="AlphaFoldDB" id="A0AA51N8L1"/>
<sequence>MRFYKALLFPIQFQILAYSLLLVAFIAVFINVYVAILLFLISFLILTAYSGIEFKGNKYREFNAFYFIKTGEWKGYEGIEKIFIKNLKTSQRFYGRANTSSVINVEKYIAFLKFSDGTTIELKTAKKKAKLLQKLDSLKSYLHTTIQDQSR</sequence>
<proteinExistence type="predicted"/>
<protein>
    <submittedName>
        <fullName evidence="2">Uncharacterized protein</fullName>
    </submittedName>
</protein>
<accession>A0AA51N8L1</accession>
<evidence type="ECO:0000313" key="3">
    <source>
        <dbReference type="Proteomes" id="UP001244443"/>
    </source>
</evidence>
<keyword evidence="1" id="KW-0812">Transmembrane</keyword>
<keyword evidence="3" id="KW-1185">Reference proteome</keyword>
<evidence type="ECO:0000256" key="1">
    <source>
        <dbReference type="SAM" id="Phobius"/>
    </source>
</evidence>
<gene>
    <name evidence="2" type="ORF">QYS48_30475</name>
</gene>